<dbReference type="CDD" id="cd00160">
    <property type="entry name" value="RhoGEF"/>
    <property type="match status" value="1"/>
</dbReference>
<reference evidence="14" key="1">
    <citation type="submission" date="2021-10" db="EMBL/GenBank/DDBJ databases">
        <title>Tropical sea cucumber genome reveals ecological adaptation and Cuvierian tubules defense mechanism.</title>
        <authorList>
            <person name="Chen T."/>
        </authorList>
    </citation>
    <scope>NUCLEOTIDE SEQUENCE</scope>
    <source>
        <strain evidence="14">Nanhai2018</strain>
        <tissue evidence="14">Muscle</tissue>
    </source>
</reference>
<dbReference type="SUPFAM" id="SSF103657">
    <property type="entry name" value="BAR/IMD domain-like"/>
    <property type="match status" value="1"/>
</dbReference>
<dbReference type="GO" id="GO:0005795">
    <property type="term" value="C:Golgi stack"/>
    <property type="evidence" value="ECO:0007669"/>
    <property type="project" value="UniProtKB-SubCell"/>
</dbReference>
<dbReference type="Gene3D" id="1.20.1270.60">
    <property type="entry name" value="Arfaptin homology (AH) domain/BAR domain"/>
    <property type="match status" value="1"/>
</dbReference>
<feature type="domain" description="SH3" evidence="11">
    <location>
        <begin position="87"/>
        <end position="146"/>
    </location>
</feature>
<dbReference type="Pfam" id="PF00018">
    <property type="entry name" value="SH3_1"/>
    <property type="match status" value="3"/>
</dbReference>
<feature type="region of interest" description="Disordered" evidence="10">
    <location>
        <begin position="238"/>
        <end position="272"/>
    </location>
</feature>
<feature type="domain" description="SH3" evidence="11">
    <location>
        <begin position="2"/>
        <end position="61"/>
    </location>
</feature>
<dbReference type="PROSITE" id="PS51021">
    <property type="entry name" value="BAR"/>
    <property type="match status" value="1"/>
</dbReference>
<keyword evidence="9" id="KW-0175">Coiled coil</keyword>
<dbReference type="EMBL" id="JAIZAY010000001">
    <property type="protein sequence ID" value="KAJ8049777.1"/>
    <property type="molecule type" value="Genomic_DNA"/>
</dbReference>
<dbReference type="InterPro" id="IPR035899">
    <property type="entry name" value="DBL_dom_sf"/>
</dbReference>
<feature type="compositionally biased region" description="Basic and acidic residues" evidence="10">
    <location>
        <begin position="1518"/>
        <end position="1536"/>
    </location>
</feature>
<proteinExistence type="predicted"/>
<evidence type="ECO:0000256" key="4">
    <source>
        <dbReference type="ARBA" id="ARBA00022443"/>
    </source>
</evidence>
<dbReference type="PANTHER" id="PTHR22834">
    <property type="entry name" value="NUCLEAR FUSION PROTEIN FUS2"/>
    <property type="match status" value="1"/>
</dbReference>
<dbReference type="InterPro" id="IPR027267">
    <property type="entry name" value="AH/BAR_dom_sf"/>
</dbReference>
<feature type="domain" description="SH3" evidence="11">
    <location>
        <begin position="1527"/>
        <end position="1590"/>
    </location>
</feature>
<protein>
    <recommendedName>
        <fullName evidence="3">Dynamin-binding protein</fullName>
    </recommendedName>
    <alternativeName>
        <fullName evidence="7">Scaffold protein Tuba</fullName>
    </alternativeName>
</protein>
<evidence type="ECO:0000313" key="15">
    <source>
        <dbReference type="Proteomes" id="UP001152320"/>
    </source>
</evidence>
<dbReference type="PRINTS" id="PR00452">
    <property type="entry name" value="SH3DOMAIN"/>
</dbReference>
<dbReference type="PANTHER" id="PTHR22834:SF20">
    <property type="entry name" value="SH3 DOMAIN-CONTAINING PROTEIN"/>
    <property type="match status" value="1"/>
</dbReference>
<evidence type="ECO:0000313" key="14">
    <source>
        <dbReference type="EMBL" id="KAJ8049777.1"/>
    </source>
</evidence>
<dbReference type="InterPro" id="IPR000219">
    <property type="entry name" value="DH_dom"/>
</dbReference>
<feature type="region of interest" description="Disordered" evidence="10">
    <location>
        <begin position="1486"/>
        <end position="1536"/>
    </location>
</feature>
<evidence type="ECO:0000256" key="5">
    <source>
        <dbReference type="ARBA" id="ARBA00022658"/>
    </source>
</evidence>
<dbReference type="GO" id="GO:0005085">
    <property type="term" value="F:guanyl-nucleotide exchange factor activity"/>
    <property type="evidence" value="ECO:0007669"/>
    <property type="project" value="UniProtKB-KW"/>
</dbReference>
<accession>A0A9Q1CQP4</accession>
<comment type="subcellular location">
    <subcellularLocation>
        <location evidence="1">Cell junction</location>
    </subcellularLocation>
    <subcellularLocation>
        <location evidence="2">Golgi apparatus</location>
        <location evidence="2">Golgi stack</location>
    </subcellularLocation>
</comment>
<evidence type="ECO:0000256" key="8">
    <source>
        <dbReference type="PROSITE-ProRule" id="PRU00192"/>
    </source>
</evidence>
<dbReference type="SMART" id="SM00721">
    <property type="entry name" value="BAR"/>
    <property type="match status" value="1"/>
</dbReference>
<dbReference type="InterPro" id="IPR001452">
    <property type="entry name" value="SH3_domain"/>
</dbReference>
<feature type="region of interest" description="Disordered" evidence="10">
    <location>
        <begin position="334"/>
        <end position="393"/>
    </location>
</feature>
<feature type="region of interest" description="Disordered" evidence="10">
    <location>
        <begin position="412"/>
        <end position="520"/>
    </location>
</feature>
<comment type="caution">
    <text evidence="14">The sequence shown here is derived from an EMBL/GenBank/DDBJ whole genome shotgun (WGS) entry which is preliminary data.</text>
</comment>
<feature type="region of interest" description="Disordered" evidence="10">
    <location>
        <begin position="677"/>
        <end position="749"/>
    </location>
</feature>
<dbReference type="CDD" id="cd00174">
    <property type="entry name" value="SH3"/>
    <property type="match status" value="2"/>
</dbReference>
<feature type="compositionally biased region" description="Pro residues" evidence="10">
    <location>
        <begin position="440"/>
        <end position="450"/>
    </location>
</feature>
<evidence type="ECO:0000256" key="2">
    <source>
        <dbReference type="ARBA" id="ARBA00004348"/>
    </source>
</evidence>
<feature type="domain" description="SH3" evidence="11">
    <location>
        <begin position="274"/>
        <end position="334"/>
    </location>
</feature>
<dbReference type="PROSITE" id="PS50002">
    <property type="entry name" value="SH3"/>
    <property type="match status" value="6"/>
</dbReference>
<gene>
    <name evidence="14" type="ORF">HOLleu_02675</name>
</gene>
<feature type="domain" description="DH" evidence="12">
    <location>
        <begin position="958"/>
        <end position="1165"/>
    </location>
</feature>
<feature type="region of interest" description="Disordered" evidence="10">
    <location>
        <begin position="570"/>
        <end position="664"/>
    </location>
</feature>
<keyword evidence="5" id="KW-0344">Guanine-nucleotide releasing factor</keyword>
<dbReference type="InterPro" id="IPR001331">
    <property type="entry name" value="GDS_CDC24_CS"/>
</dbReference>
<evidence type="ECO:0000256" key="10">
    <source>
        <dbReference type="SAM" id="MobiDB-lite"/>
    </source>
</evidence>
<dbReference type="PROSITE" id="PS00741">
    <property type="entry name" value="DH_1"/>
    <property type="match status" value="1"/>
</dbReference>
<dbReference type="CDD" id="cd07589">
    <property type="entry name" value="BAR_DNMBP"/>
    <property type="match status" value="1"/>
</dbReference>
<keyword evidence="4 8" id="KW-0728">SH3 domain</keyword>
<feature type="domain" description="SH3" evidence="11">
    <location>
        <begin position="173"/>
        <end position="232"/>
    </location>
</feature>
<dbReference type="Gene3D" id="2.30.30.40">
    <property type="entry name" value="SH3 Domains"/>
    <property type="match status" value="6"/>
</dbReference>
<dbReference type="GO" id="GO:0070161">
    <property type="term" value="C:anchoring junction"/>
    <property type="evidence" value="ECO:0007669"/>
    <property type="project" value="UniProtKB-SubCell"/>
</dbReference>
<feature type="region of interest" description="Disordered" evidence="10">
    <location>
        <begin position="1356"/>
        <end position="1388"/>
    </location>
</feature>
<sequence length="1666" mass="185700">MEPGQTVKALFDFATDEPNELSLTTGDVVTVTQKVDSNWLIGTCNGQTGSFPVNFVELCGEDTGVDAGSNVITADNLNGSHHVDHNTDFFLVRAVKDNDGQLDDELSFKKDDIVTIVEKVDDDWWRGELNGKSGILPSICVEICNDDGSKQNHQEAGLIAQKDGLNKSSPIKTEQPWARALYPFSAEHDGELSFMDNEEINLRKKVNDSWLEGEIQGKVGIFPSNFVQIMVDLPEGYQPPPLPITSKQSNQSLQPQDKQLHLPDKLHPPEDTQWKGKRAKVLFDFTAENEEDLPVKQGEIITIITRPDDEWFEAKHPSGRHGFIPANYLQILSKPKSPSSKRKAPAPPVKDKNHNSQENTIFSPDDFDALGSISSKNTSKPALPPKPKSLSSPSKALDDLLCFDPIFDSTPPVAPLKPAQIPLQPEKPPAQVPLQSEKPPLQPEKPPLLPEKPLLLPEKPPVPSKPDFKSLSTKSPPGNLMEEHIGTAPEASAVPQGDILQPTSTAPDGERAVSPPMTNYQVYTPKPFSASVGSNQIRRIQSPVPVSPTHDKEVGILTLDDISKDFDKALDGSLVSDDNLPPPLPPRQPSPNPFAKEDPEEPASTSNPFSAVEKDEPILPGGLPPLGSPPLQGDIPSNLEGPSIDDIFPTSMLPRDDSVTSDLSDDTFFQNISVTINPSPMQLSPQSSDAFKLPPPPSKGAVTGKPAVFPKPQKFDSKSAVPRPRGRLSTSDNSVVSSNGNGFAPLAPPPVASQQEVAAFEASVEDIFSSKELEQIKPPEKKHSLLEQDLGVIGQAVRESSSHTANEAVADLLGVEGMAPEKPPPRKKPPPRPSPPKVAPVANVSREDAILAHLRPEAAGSSVAEEEPGVELQDTLSSLQASIAEYKLEIQRGRDQKRKLEGLLTSCVDEERMEIEQQIADTGGNLQHLEQELNTLQAQLNDLQPDQLQLVKKKNAEFRNKVIKEILKTETLYVRDIKLCQKGFMTVLEEKQDEINEILCRQTIDDGDPRDKKTARGLELDILFGNMEEVIMVGENFMNDLASTVEEKPPEEQFIGECFMNHSSDLHKAYATYCRNHDDAIALLEKYEENPEVQEYINQGLELVRQSTNCWDLASFLIKPVQRILKYHLLLAELYKYTEEDHPDRPNIQKALTAMTDVANSINEFKRRKDLVMKYRNPEQEAISDKIGKINLHSIRKKSQRMNQKFTRITGLTTQTVDEEFDKMERRFRVIEKTIKIFVTDINSYLEQLKTATSAEATVGSDISDYYASQSNLHEVNKYEAAQRHLANKLYKDYTLFVQQRVLSPLESLLNMFQGPHKLIQKRHHKLLDYDSCINKVEKTKDKDKLKLSKGKDKLEKLAESDEEDNHSASVGSPRRLKEKKPKEVKDEKEVARKNYEAMNIQLKDEMPKLCQMSLAIFKSCVVSFVEAERDHINSTLKKIYPLLELSIVQNSDLSDILVVFDSNHQQAVERQYHFSFVPNNFDKKDKLDRRLSRRSTQPGLPPSKPQPNKNNNQSESQRSKLEKRYPPDRLGVAKETFRAKEPMDISLNKGDLVAIIKQQDPSGGGDRWYVDNGASQGFVPSSLLALQGKKEQGIDSFDGSDEEQPQYYYAEWSFEASGANELSMEAGMVVRLVSAQDVDGNSEWWLVAHEGRQGYVPGNYLARIP</sequence>
<dbReference type="Proteomes" id="UP001152320">
    <property type="component" value="Chromosome 1"/>
</dbReference>
<evidence type="ECO:0000259" key="13">
    <source>
        <dbReference type="PROSITE" id="PS51021"/>
    </source>
</evidence>
<dbReference type="Gene3D" id="1.20.900.10">
    <property type="entry name" value="Dbl homology (DH) domain"/>
    <property type="match status" value="1"/>
</dbReference>
<keyword evidence="15" id="KW-1185">Reference proteome</keyword>
<keyword evidence="6" id="KW-0965">Cell junction</keyword>
<feature type="compositionally biased region" description="Low complexity" evidence="10">
    <location>
        <begin position="733"/>
        <end position="742"/>
    </location>
</feature>
<feature type="domain" description="SH3" evidence="11">
    <location>
        <begin position="1604"/>
        <end position="1666"/>
    </location>
</feature>
<dbReference type="Pfam" id="PF14604">
    <property type="entry name" value="SH3_9"/>
    <property type="match status" value="2"/>
</dbReference>
<evidence type="ECO:0000259" key="12">
    <source>
        <dbReference type="PROSITE" id="PS50010"/>
    </source>
</evidence>
<dbReference type="InterPro" id="IPR036028">
    <property type="entry name" value="SH3-like_dom_sf"/>
</dbReference>
<evidence type="ECO:0000256" key="7">
    <source>
        <dbReference type="ARBA" id="ARBA00032587"/>
    </source>
</evidence>
<dbReference type="SMART" id="SM00326">
    <property type="entry name" value="SH3"/>
    <property type="match status" value="6"/>
</dbReference>
<dbReference type="Pfam" id="PF00621">
    <property type="entry name" value="RhoGEF"/>
    <property type="match status" value="1"/>
</dbReference>
<dbReference type="SUPFAM" id="SSF50044">
    <property type="entry name" value="SH3-domain"/>
    <property type="match status" value="6"/>
</dbReference>
<dbReference type="Pfam" id="PF03114">
    <property type="entry name" value="BAR"/>
    <property type="match status" value="1"/>
</dbReference>
<dbReference type="InterPro" id="IPR051492">
    <property type="entry name" value="Dynamin-Rho_GEF"/>
</dbReference>
<evidence type="ECO:0000259" key="11">
    <source>
        <dbReference type="PROSITE" id="PS50002"/>
    </source>
</evidence>
<dbReference type="SMART" id="SM00325">
    <property type="entry name" value="RhoGEF"/>
    <property type="match status" value="1"/>
</dbReference>
<feature type="compositionally biased region" description="Polar residues" evidence="10">
    <location>
        <begin position="245"/>
        <end position="257"/>
    </location>
</feature>
<dbReference type="InterPro" id="IPR004148">
    <property type="entry name" value="BAR_dom"/>
</dbReference>
<evidence type="ECO:0000256" key="1">
    <source>
        <dbReference type="ARBA" id="ARBA00004282"/>
    </source>
</evidence>
<feature type="coiled-coil region" evidence="9">
    <location>
        <begin position="876"/>
        <end position="946"/>
    </location>
</feature>
<feature type="domain" description="BAR" evidence="13">
    <location>
        <begin position="1206"/>
        <end position="1453"/>
    </location>
</feature>
<dbReference type="PROSITE" id="PS50010">
    <property type="entry name" value="DH_2"/>
    <property type="match status" value="1"/>
</dbReference>
<feature type="compositionally biased region" description="Polar residues" evidence="10">
    <location>
        <begin position="677"/>
        <end position="689"/>
    </location>
</feature>
<feature type="region of interest" description="Disordered" evidence="10">
    <location>
        <begin position="797"/>
        <end position="840"/>
    </location>
</feature>
<dbReference type="OrthoDB" id="6244550at2759"/>
<evidence type="ECO:0000256" key="9">
    <source>
        <dbReference type="SAM" id="Coils"/>
    </source>
</evidence>
<feature type="compositionally biased region" description="Basic and acidic residues" evidence="10">
    <location>
        <begin position="258"/>
        <end position="272"/>
    </location>
</feature>
<dbReference type="PRINTS" id="PR00499">
    <property type="entry name" value="P67PHOX"/>
</dbReference>
<evidence type="ECO:0000256" key="6">
    <source>
        <dbReference type="ARBA" id="ARBA00022949"/>
    </source>
</evidence>
<name>A0A9Q1CQP4_HOLLE</name>
<dbReference type="GO" id="GO:0035556">
    <property type="term" value="P:intracellular signal transduction"/>
    <property type="evidence" value="ECO:0007669"/>
    <property type="project" value="InterPro"/>
</dbReference>
<dbReference type="Pfam" id="PF07653">
    <property type="entry name" value="SH3_2"/>
    <property type="match status" value="1"/>
</dbReference>
<evidence type="ECO:0000256" key="3">
    <source>
        <dbReference type="ARBA" id="ARBA00018186"/>
    </source>
</evidence>
<dbReference type="SUPFAM" id="SSF48065">
    <property type="entry name" value="DBL homology domain (DH-domain)"/>
    <property type="match status" value="1"/>
</dbReference>
<organism evidence="14 15">
    <name type="scientific">Holothuria leucospilota</name>
    <name type="common">Black long sea cucumber</name>
    <name type="synonym">Mertensiothuria leucospilota</name>
    <dbReference type="NCBI Taxonomy" id="206669"/>
    <lineage>
        <taxon>Eukaryota</taxon>
        <taxon>Metazoa</taxon>
        <taxon>Echinodermata</taxon>
        <taxon>Eleutherozoa</taxon>
        <taxon>Echinozoa</taxon>
        <taxon>Holothuroidea</taxon>
        <taxon>Aspidochirotacea</taxon>
        <taxon>Aspidochirotida</taxon>
        <taxon>Holothuriidae</taxon>
        <taxon>Holothuria</taxon>
    </lineage>
</organism>
<feature type="compositionally biased region" description="Pro residues" evidence="10">
    <location>
        <begin position="580"/>
        <end position="592"/>
    </location>
</feature>